<feature type="coiled-coil region" evidence="1">
    <location>
        <begin position="208"/>
        <end position="273"/>
    </location>
</feature>
<evidence type="ECO:0000256" key="2">
    <source>
        <dbReference type="SAM" id="MobiDB-lite"/>
    </source>
</evidence>
<reference evidence="3 4" key="1">
    <citation type="submission" date="2016-04" db="EMBL/GenBank/DDBJ databases">
        <title>Genome analyses suggest a sexual origin of heterokaryosis in a supposedly ancient asexual fungus.</title>
        <authorList>
            <person name="Ropars J."/>
            <person name="Sedzielewska K."/>
            <person name="Noel J."/>
            <person name="Charron P."/>
            <person name="Farinelli L."/>
            <person name="Marton T."/>
            <person name="Kruger M."/>
            <person name="Pelin A."/>
            <person name="Brachmann A."/>
            <person name="Corradi N."/>
        </authorList>
    </citation>
    <scope>NUCLEOTIDE SEQUENCE [LARGE SCALE GENOMIC DNA]</scope>
    <source>
        <strain evidence="3 4">A5</strain>
    </source>
</reference>
<evidence type="ECO:0000256" key="1">
    <source>
        <dbReference type="SAM" id="Coils"/>
    </source>
</evidence>
<dbReference type="AlphaFoldDB" id="A0A2N0P5X5"/>
<reference evidence="3 4" key="2">
    <citation type="submission" date="2017-09" db="EMBL/GenBank/DDBJ databases">
        <title>Extensive intraspecific genome diversity in a model arbuscular mycorrhizal fungus.</title>
        <authorList>
            <person name="Chen E.C."/>
            <person name="Morin E."/>
            <person name="Beaudet D."/>
            <person name="Noel J."/>
            <person name="Ndikumana S."/>
            <person name="Charron P."/>
            <person name="St-Onge C."/>
            <person name="Giorgi J."/>
            <person name="Grigoriev I.V."/>
            <person name="Roux C."/>
            <person name="Martin F.M."/>
            <person name="Corradi N."/>
        </authorList>
    </citation>
    <scope>NUCLEOTIDE SEQUENCE [LARGE SCALE GENOMIC DNA]</scope>
    <source>
        <strain evidence="3 4">A5</strain>
    </source>
</reference>
<dbReference type="VEuPathDB" id="FungiDB:FUN_008064"/>
<feature type="non-terminal residue" evidence="3">
    <location>
        <position position="614"/>
    </location>
</feature>
<protein>
    <submittedName>
        <fullName evidence="3">Uncharacterized protein</fullName>
    </submittedName>
</protein>
<sequence>MKFIKLNPFNVSKKKAIEIENESLKNEIKSLNRSFNDCKNELLTFKEGFENGKITVNKLQNDKQDDEKKYMELKQKYDSFDQKYKDQNDKFEELIRQRDEQIVALKQKCDDFEELKQKHEKYKEQIGDLENLKQKSEQQLKEKTSQIKSLKQKNKELEEAASTYQSASEELKRKYDDQSDSFDQKYKDQNDKFEESKRKCDVALKQKCNDFEELNQKYKEQIGDLEDLKKQKEYFDSQYKKSEQQLKEKTTQIKSLKQKSKELEEEASKYQSALGIATSFDFNIDDQNNNVKLNQDILSLQDTLEIYVTNLKPKIDVNINEVNELLLTYECQSKISEKDPNKPLIKAVLQRRVLEEILAQADFYFKEFKDSNKDHHLESNIVSKTVVLNNLMEKLYNSRLGDDEITRITPIRIRQQVYTALGTRGFNDIRKTDGEILKHDSIDIISNKINKVINKYRIINDIDKRRYVNALAKDLVLNVVRIFYFRLPIQEPMAQYHWFNNNESINKSYMKGCWDEDEIEDMVVEVCSFPMIYKPEDDGDKICTPAKVFPIHIIKEQSIGEKLMSMVKYIYSSNDDSNATKFDESDEYDSDQTNVTEPDESSYHFHDKINDQVI</sequence>
<evidence type="ECO:0000313" key="3">
    <source>
        <dbReference type="EMBL" id="PKC02234.1"/>
    </source>
</evidence>
<feature type="region of interest" description="Disordered" evidence="2">
    <location>
        <begin position="143"/>
        <end position="190"/>
    </location>
</feature>
<gene>
    <name evidence="3" type="ORF">RhiirA5_364309</name>
</gene>
<feature type="region of interest" description="Disordered" evidence="2">
    <location>
        <begin position="581"/>
        <end position="602"/>
    </location>
</feature>
<proteinExistence type="predicted"/>
<dbReference type="Proteomes" id="UP000232722">
    <property type="component" value="Unassembled WGS sequence"/>
</dbReference>
<comment type="caution">
    <text evidence="3">The sequence shown here is derived from an EMBL/GenBank/DDBJ whole genome shotgun (WGS) entry which is preliminary data.</text>
</comment>
<feature type="compositionally biased region" description="Basic and acidic residues" evidence="2">
    <location>
        <begin position="169"/>
        <end position="190"/>
    </location>
</feature>
<dbReference type="EMBL" id="LLXJ01001427">
    <property type="protein sequence ID" value="PKC02234.1"/>
    <property type="molecule type" value="Genomic_DNA"/>
</dbReference>
<keyword evidence="1" id="KW-0175">Coiled coil</keyword>
<dbReference type="VEuPathDB" id="FungiDB:RhiirFUN_008438"/>
<accession>A0A2N0P5X5</accession>
<organism evidence="3 4">
    <name type="scientific">Rhizophagus irregularis</name>
    <dbReference type="NCBI Taxonomy" id="588596"/>
    <lineage>
        <taxon>Eukaryota</taxon>
        <taxon>Fungi</taxon>
        <taxon>Fungi incertae sedis</taxon>
        <taxon>Mucoromycota</taxon>
        <taxon>Glomeromycotina</taxon>
        <taxon>Glomeromycetes</taxon>
        <taxon>Glomerales</taxon>
        <taxon>Glomeraceae</taxon>
        <taxon>Rhizophagus</taxon>
    </lineage>
</organism>
<dbReference type="VEuPathDB" id="FungiDB:RhiirA1_427620"/>
<evidence type="ECO:0000313" key="4">
    <source>
        <dbReference type="Proteomes" id="UP000232722"/>
    </source>
</evidence>
<name>A0A2N0P5X5_9GLOM</name>